<organism evidence="2 3">
    <name type="scientific">Paractinoplanes aksuensis</name>
    <dbReference type="NCBI Taxonomy" id="2939490"/>
    <lineage>
        <taxon>Bacteria</taxon>
        <taxon>Bacillati</taxon>
        <taxon>Actinomycetota</taxon>
        <taxon>Actinomycetes</taxon>
        <taxon>Micromonosporales</taxon>
        <taxon>Micromonosporaceae</taxon>
        <taxon>Paractinoplanes</taxon>
    </lineage>
</organism>
<feature type="compositionally biased region" description="Pro residues" evidence="1">
    <location>
        <begin position="207"/>
        <end position="223"/>
    </location>
</feature>
<dbReference type="EMBL" id="JAMYJR010000017">
    <property type="protein sequence ID" value="MCO8272319.1"/>
    <property type="molecule type" value="Genomic_DNA"/>
</dbReference>
<feature type="compositionally biased region" description="Gly residues" evidence="1">
    <location>
        <begin position="361"/>
        <end position="385"/>
    </location>
</feature>
<gene>
    <name evidence="2" type="ORF">M1L60_17130</name>
</gene>
<accession>A0ABT1DNB8</accession>
<feature type="compositionally biased region" description="Gly residues" evidence="1">
    <location>
        <begin position="291"/>
        <end position="303"/>
    </location>
</feature>
<sequence length="578" mass="55919">MLTSKYCTAWDAFNTPRIWSMVMNEDDALAREQVLGWRRLASSIRSQHQALSTAKADLMAAWPPDQNASAEAFLNELDRLMVRLEAASADADTTATGLDRILNALDGAKKAVEPLWEKYKDKSDDLVPRWFDSAEDEIDAEARNHMIAMERAVSDAVADLRVPDPFEFSVGGTHEWPPPPGPGEGGRPGSGSGRLGSGGIGTSVPHDPVPPLPGLDPIAPDPAGPSGADSGISGPGPGGIGSGVRPGGPDLAGVINPPATLPGLGEPVGTGPVPGGGPVAPPPLTGVPGVLPGGGPVVGGGGAARPPIGGPGRGPLPGRTLPAGAVIGGPGSLGGPGIGGRGVGSPGAAGGRGVVGPGVGGLGSGGVGSPGAAGGRGGGRGGIRPGAGSLEGEPGRGGVGRGAGGPQLNGVGGPGAGLVRGAGGGLRGPGAARGRAGGRRGSADDRDDIRSGGASAEGFSGGAGAGGFGGPVGGPAGGGRRGGEFAGGRGAGAAGGGRGAARAPRPAWLPDDPVGPDRHLAPSGAGGRGQTRSRSGDEPTGFDPDNLWQVAEGVTPVISPGVDDDWHDPGPNVIGRRG</sequence>
<evidence type="ECO:0000256" key="1">
    <source>
        <dbReference type="SAM" id="MobiDB-lite"/>
    </source>
</evidence>
<dbReference type="RefSeq" id="WP_253238426.1">
    <property type="nucleotide sequence ID" value="NZ_JAMYJR010000017.1"/>
</dbReference>
<feature type="region of interest" description="Disordered" evidence="1">
    <location>
        <begin position="168"/>
        <end position="320"/>
    </location>
</feature>
<feature type="region of interest" description="Disordered" evidence="1">
    <location>
        <begin position="361"/>
        <end position="578"/>
    </location>
</feature>
<feature type="compositionally biased region" description="Gly residues" evidence="1">
    <location>
        <begin position="459"/>
        <end position="499"/>
    </location>
</feature>
<feature type="compositionally biased region" description="Basic and acidic residues" evidence="1">
    <location>
        <begin position="441"/>
        <end position="450"/>
    </location>
</feature>
<dbReference type="Proteomes" id="UP001523369">
    <property type="component" value="Unassembled WGS sequence"/>
</dbReference>
<reference evidence="2 3" key="1">
    <citation type="submission" date="2022-06" db="EMBL/GenBank/DDBJ databases">
        <title>New Species of the Genus Actinoplanes, ActinopZanes ferrugineus.</title>
        <authorList>
            <person name="Ding P."/>
        </authorList>
    </citation>
    <scope>NUCLEOTIDE SEQUENCE [LARGE SCALE GENOMIC DNA]</scope>
    <source>
        <strain evidence="2 3">TRM88003</strain>
    </source>
</reference>
<evidence type="ECO:0000313" key="2">
    <source>
        <dbReference type="EMBL" id="MCO8272319.1"/>
    </source>
</evidence>
<name>A0ABT1DNB8_9ACTN</name>
<proteinExistence type="predicted"/>
<feature type="compositionally biased region" description="Gly residues" evidence="1">
    <location>
        <begin position="266"/>
        <end position="278"/>
    </location>
</feature>
<evidence type="ECO:0000313" key="3">
    <source>
        <dbReference type="Proteomes" id="UP001523369"/>
    </source>
</evidence>
<keyword evidence="3" id="KW-1185">Reference proteome</keyword>
<protein>
    <submittedName>
        <fullName evidence="2">Uncharacterized protein</fullName>
    </submittedName>
</protein>
<feature type="compositionally biased region" description="Gly residues" evidence="1">
    <location>
        <begin position="395"/>
        <end position="428"/>
    </location>
</feature>
<comment type="caution">
    <text evidence="2">The sequence shown here is derived from an EMBL/GenBank/DDBJ whole genome shotgun (WGS) entry which is preliminary data.</text>
</comment>
<feature type="compositionally biased region" description="Gly residues" evidence="1">
    <location>
        <begin position="233"/>
        <end position="246"/>
    </location>
</feature>
<feature type="compositionally biased region" description="Gly residues" evidence="1">
    <location>
        <begin position="183"/>
        <end position="201"/>
    </location>
</feature>